<sequence>MVELDELCRVKAYFPLKEEMPATQWIGGVIVLSPSKRLSLGTDERFTDFLQRAVGEPGLEVPVYAWHIACFDFQKEDLLPESSLICLE</sequence>
<reference evidence="1" key="1">
    <citation type="journal article" date="2012" name="PLoS ONE">
        <title>Gene sets for utilization of primary and secondary nutrition supplies in the distal gut of endangered iberian lynx.</title>
        <authorList>
            <person name="Alcaide M."/>
            <person name="Messina E."/>
            <person name="Richter M."/>
            <person name="Bargiela R."/>
            <person name="Peplies J."/>
            <person name="Huws S.A."/>
            <person name="Newbold C.J."/>
            <person name="Golyshin P.N."/>
            <person name="Simon M.A."/>
            <person name="Lopez G."/>
            <person name="Yakimov M.M."/>
            <person name="Ferrer M."/>
        </authorList>
    </citation>
    <scope>NUCLEOTIDE SEQUENCE</scope>
</reference>
<dbReference type="AlphaFoldDB" id="J9CP59"/>
<evidence type="ECO:0000313" key="1">
    <source>
        <dbReference type="EMBL" id="EJX01921.1"/>
    </source>
</evidence>
<accession>J9CP59</accession>
<protein>
    <submittedName>
        <fullName evidence="1">Uncharacterized protein</fullName>
    </submittedName>
</protein>
<dbReference type="EMBL" id="AMCI01002765">
    <property type="protein sequence ID" value="EJX01921.1"/>
    <property type="molecule type" value="Genomic_DNA"/>
</dbReference>
<organism evidence="1">
    <name type="scientific">gut metagenome</name>
    <dbReference type="NCBI Taxonomy" id="749906"/>
    <lineage>
        <taxon>unclassified sequences</taxon>
        <taxon>metagenomes</taxon>
        <taxon>organismal metagenomes</taxon>
    </lineage>
</organism>
<proteinExistence type="predicted"/>
<gene>
    <name evidence="1" type="ORF">EVA_09989</name>
</gene>
<name>J9CP59_9ZZZZ</name>
<comment type="caution">
    <text evidence="1">The sequence shown here is derived from an EMBL/GenBank/DDBJ whole genome shotgun (WGS) entry which is preliminary data.</text>
</comment>